<organism evidence="2 5">
    <name type="scientific">Streptomyces acidiscabies</name>
    <dbReference type="NCBI Taxonomy" id="42234"/>
    <lineage>
        <taxon>Bacteria</taxon>
        <taxon>Bacillati</taxon>
        <taxon>Actinomycetota</taxon>
        <taxon>Actinomycetes</taxon>
        <taxon>Kitasatosporales</taxon>
        <taxon>Streptomycetaceae</taxon>
        <taxon>Streptomyces</taxon>
    </lineage>
</organism>
<evidence type="ECO:0000313" key="5">
    <source>
        <dbReference type="Proteomes" id="UP001282288"/>
    </source>
</evidence>
<sequence>MWTAIILGTAGVYLLKLAGLCVPASVLEKRRVQEISALLPVAVLAALVAIQTFTTDHRLVLDARALGFGVALAAALLRAPFLLVVALGAATAALARLLW</sequence>
<keyword evidence="1" id="KW-0472">Membrane</keyword>
<keyword evidence="1" id="KW-1133">Transmembrane helix</keyword>
<proteinExistence type="predicted"/>
<dbReference type="RefSeq" id="WP_010359565.1">
    <property type="nucleotide sequence ID" value="NZ_BCMK01000001.1"/>
</dbReference>
<dbReference type="Pfam" id="PF05437">
    <property type="entry name" value="AzlD"/>
    <property type="match status" value="1"/>
</dbReference>
<gene>
    <name evidence="2" type="ORF">PV399_19830</name>
    <name evidence="3" type="ORF">PV666_28630</name>
</gene>
<comment type="caution">
    <text evidence="2">The sequence shown here is derived from an EMBL/GenBank/DDBJ whole genome shotgun (WGS) entry which is preliminary data.</text>
</comment>
<dbReference type="GeneID" id="69813747"/>
<reference evidence="2 4" key="1">
    <citation type="journal article" date="2023" name="Microb. Genom.">
        <title>Mesoterricola silvestris gen. nov., sp. nov., Mesoterricola sediminis sp. nov., Geothrix oryzae sp. nov., Geothrix edaphica sp. nov., Geothrix rubra sp. nov., and Geothrix limicola sp. nov., six novel members of Acidobacteriota isolated from soils.</title>
        <authorList>
            <person name="Weisberg A.J."/>
            <person name="Pearce E."/>
            <person name="Kramer C.G."/>
            <person name="Chang J.H."/>
            <person name="Clarke C.R."/>
        </authorList>
    </citation>
    <scope>NUCLEOTIDE SEQUENCE</scope>
    <source>
        <strain evidence="3 4">NB05-1H</strain>
        <strain evidence="2">NRRL_B-16521</strain>
    </source>
</reference>
<dbReference type="Proteomes" id="UP001272987">
    <property type="component" value="Unassembled WGS sequence"/>
</dbReference>
<dbReference type="AlphaFoldDB" id="A0AAP6BCH3"/>
<evidence type="ECO:0000313" key="2">
    <source>
        <dbReference type="EMBL" id="MDX2961942.1"/>
    </source>
</evidence>
<dbReference type="EMBL" id="JARAWP010000018">
    <property type="protein sequence ID" value="MDX3021826.1"/>
    <property type="molecule type" value="Genomic_DNA"/>
</dbReference>
<keyword evidence="4" id="KW-1185">Reference proteome</keyword>
<name>A0AAP6BCH3_9ACTN</name>
<evidence type="ECO:0000256" key="1">
    <source>
        <dbReference type="SAM" id="Phobius"/>
    </source>
</evidence>
<evidence type="ECO:0000313" key="4">
    <source>
        <dbReference type="Proteomes" id="UP001272987"/>
    </source>
</evidence>
<protein>
    <submittedName>
        <fullName evidence="2">AzlD domain-containing protein</fullName>
    </submittedName>
</protein>
<feature type="transmembrane region" description="Helical" evidence="1">
    <location>
        <begin position="65"/>
        <end position="95"/>
    </location>
</feature>
<feature type="transmembrane region" description="Helical" evidence="1">
    <location>
        <begin position="35"/>
        <end position="53"/>
    </location>
</feature>
<evidence type="ECO:0000313" key="3">
    <source>
        <dbReference type="EMBL" id="MDX3021826.1"/>
    </source>
</evidence>
<dbReference type="EMBL" id="JARAWC010000013">
    <property type="protein sequence ID" value="MDX2961942.1"/>
    <property type="molecule type" value="Genomic_DNA"/>
</dbReference>
<dbReference type="Proteomes" id="UP001282288">
    <property type="component" value="Unassembled WGS sequence"/>
</dbReference>
<dbReference type="InterPro" id="IPR008407">
    <property type="entry name" value="Brnchd-chn_aa_trnsp_AzlD"/>
</dbReference>
<accession>A0AAP6BCH3</accession>
<keyword evidence="1" id="KW-0812">Transmembrane</keyword>